<gene>
    <name evidence="1" type="ORF">HPB49_005621</name>
</gene>
<organism evidence="1 2">
    <name type="scientific">Dermacentor silvarum</name>
    <name type="common">Tick</name>
    <dbReference type="NCBI Taxonomy" id="543639"/>
    <lineage>
        <taxon>Eukaryota</taxon>
        <taxon>Metazoa</taxon>
        <taxon>Ecdysozoa</taxon>
        <taxon>Arthropoda</taxon>
        <taxon>Chelicerata</taxon>
        <taxon>Arachnida</taxon>
        <taxon>Acari</taxon>
        <taxon>Parasitiformes</taxon>
        <taxon>Ixodida</taxon>
        <taxon>Ixodoidea</taxon>
        <taxon>Ixodidae</taxon>
        <taxon>Rhipicephalinae</taxon>
        <taxon>Dermacentor</taxon>
    </lineage>
</organism>
<dbReference type="EMBL" id="CM023476">
    <property type="protein sequence ID" value="KAH7940785.1"/>
    <property type="molecule type" value="Genomic_DNA"/>
</dbReference>
<sequence>MLSDNYDEFATRLNKQDQAINNLQKRVTEIEAGNAREEIPRLKKELNELQQYSRRQNLEVHGIQVTTNENLLAVVNSVGESLGLQELTDSDIDSIHRLPSRPNRVPPIIIRFATRKMKEHWKAKAKLLRERESDVRFFENLTPLNKKLLYLARSKAVEIGYEFVWEHRGTVLARKKPGNSAIKISTESDLEKMV</sequence>
<evidence type="ECO:0000313" key="2">
    <source>
        <dbReference type="Proteomes" id="UP000821865"/>
    </source>
</evidence>
<proteinExistence type="predicted"/>
<dbReference type="Proteomes" id="UP000821865">
    <property type="component" value="Chromosome 7"/>
</dbReference>
<keyword evidence="2" id="KW-1185">Reference proteome</keyword>
<reference evidence="1" key="1">
    <citation type="submission" date="2020-05" db="EMBL/GenBank/DDBJ databases">
        <title>Large-scale comparative analyses of tick genomes elucidate their genetic diversity and vector capacities.</title>
        <authorList>
            <person name="Jia N."/>
            <person name="Wang J."/>
            <person name="Shi W."/>
            <person name="Du L."/>
            <person name="Sun Y."/>
            <person name="Zhan W."/>
            <person name="Jiang J."/>
            <person name="Wang Q."/>
            <person name="Zhang B."/>
            <person name="Ji P."/>
            <person name="Sakyi L.B."/>
            <person name="Cui X."/>
            <person name="Yuan T."/>
            <person name="Jiang B."/>
            <person name="Yang W."/>
            <person name="Lam T.T.-Y."/>
            <person name="Chang Q."/>
            <person name="Ding S."/>
            <person name="Wang X."/>
            <person name="Zhu J."/>
            <person name="Ruan X."/>
            <person name="Zhao L."/>
            <person name="Wei J."/>
            <person name="Que T."/>
            <person name="Du C."/>
            <person name="Cheng J."/>
            <person name="Dai P."/>
            <person name="Han X."/>
            <person name="Huang E."/>
            <person name="Gao Y."/>
            <person name="Liu J."/>
            <person name="Shao H."/>
            <person name="Ye R."/>
            <person name="Li L."/>
            <person name="Wei W."/>
            <person name="Wang X."/>
            <person name="Wang C."/>
            <person name="Yang T."/>
            <person name="Huo Q."/>
            <person name="Li W."/>
            <person name="Guo W."/>
            <person name="Chen H."/>
            <person name="Zhou L."/>
            <person name="Ni X."/>
            <person name="Tian J."/>
            <person name="Zhou Y."/>
            <person name="Sheng Y."/>
            <person name="Liu T."/>
            <person name="Pan Y."/>
            <person name="Xia L."/>
            <person name="Li J."/>
            <person name="Zhao F."/>
            <person name="Cao W."/>
        </authorList>
    </citation>
    <scope>NUCLEOTIDE SEQUENCE</scope>
    <source>
        <strain evidence="1">Dsil-2018</strain>
    </source>
</reference>
<name>A0ACB8CDF4_DERSI</name>
<accession>A0ACB8CDF4</accession>
<evidence type="ECO:0000313" key="1">
    <source>
        <dbReference type="EMBL" id="KAH7940785.1"/>
    </source>
</evidence>
<comment type="caution">
    <text evidence="1">The sequence shown here is derived from an EMBL/GenBank/DDBJ whole genome shotgun (WGS) entry which is preliminary data.</text>
</comment>
<protein>
    <submittedName>
        <fullName evidence="1">Uncharacterized protein</fullName>
    </submittedName>
</protein>